<dbReference type="InterPro" id="IPR045936">
    <property type="entry name" value="DUF6356"/>
</dbReference>
<dbReference type="Proteomes" id="UP001528040">
    <property type="component" value="Unassembled WGS sequence"/>
</dbReference>
<name>A0ABT4W5M6_9RHOB</name>
<keyword evidence="1" id="KW-0812">Transmembrane</keyword>
<organism evidence="2 3">
    <name type="scientific">Aliiroseovarius salicola</name>
    <dbReference type="NCBI Taxonomy" id="3009082"/>
    <lineage>
        <taxon>Bacteria</taxon>
        <taxon>Pseudomonadati</taxon>
        <taxon>Pseudomonadota</taxon>
        <taxon>Alphaproteobacteria</taxon>
        <taxon>Rhodobacterales</taxon>
        <taxon>Paracoccaceae</taxon>
        <taxon>Aliiroseovarius</taxon>
    </lineage>
</organism>
<keyword evidence="1" id="KW-1133">Transmembrane helix</keyword>
<proteinExistence type="predicted"/>
<dbReference type="Pfam" id="PF19883">
    <property type="entry name" value="DUF6356"/>
    <property type="match status" value="1"/>
</dbReference>
<keyword evidence="3" id="KW-1185">Reference proteome</keyword>
<reference evidence="2 3" key="1">
    <citation type="submission" date="2023-01" db="EMBL/GenBank/DDBJ databases">
        <authorList>
            <person name="Yoon J.-W."/>
        </authorList>
    </citation>
    <scope>NUCLEOTIDE SEQUENCE [LARGE SCALE GENOMIC DNA]</scope>
    <source>
        <strain evidence="2 3">KMU-50</strain>
    </source>
</reference>
<gene>
    <name evidence="2" type="ORF">O2N63_16480</name>
</gene>
<dbReference type="RefSeq" id="WP_271055401.1">
    <property type="nucleotide sequence ID" value="NZ_JAQIIO010000014.1"/>
</dbReference>
<evidence type="ECO:0000313" key="3">
    <source>
        <dbReference type="Proteomes" id="UP001528040"/>
    </source>
</evidence>
<evidence type="ECO:0000256" key="1">
    <source>
        <dbReference type="SAM" id="Phobius"/>
    </source>
</evidence>
<dbReference type="EMBL" id="JAQIIO010000014">
    <property type="protein sequence ID" value="MDA5095689.1"/>
    <property type="molecule type" value="Genomic_DNA"/>
</dbReference>
<evidence type="ECO:0000313" key="2">
    <source>
        <dbReference type="EMBL" id="MDA5095689.1"/>
    </source>
</evidence>
<accession>A0ABT4W5M6</accession>
<keyword evidence="1" id="KW-0472">Membrane</keyword>
<feature type="transmembrane region" description="Helical" evidence="1">
    <location>
        <begin position="23"/>
        <end position="44"/>
    </location>
</feature>
<comment type="caution">
    <text evidence="2">The sequence shown here is derived from an EMBL/GenBank/DDBJ whole genome shotgun (WGS) entry which is preliminary data.</text>
</comment>
<sequence length="68" mass="7593">MIKRIFLDHPASVEESYFEHARFAAGFAFWLFLAAGAALIHALIPAAFDKTASRITADLYARTHNRGQ</sequence>
<protein>
    <submittedName>
        <fullName evidence="2">DUF6356 family protein</fullName>
    </submittedName>
</protein>